<sequence length="49" mass="5331">MTGNDLPGSESFDQIECGGNRVESAFTFQLGKHDPKAFFPQGIRGDQCP</sequence>
<dbReference type="AlphaFoldDB" id="A0A4P6WXC4"/>
<reference evidence="1 2" key="1">
    <citation type="submission" date="2019-03" db="EMBL/GenBank/DDBJ databases">
        <authorList>
            <person name="Sebastian G."/>
            <person name="Baumann P."/>
            <person name="Ruckert C."/>
            <person name="Kalinowski J."/>
            <person name="Nebel B."/>
            <person name="Takors R."/>
            <person name="Blombach B."/>
        </authorList>
    </citation>
    <scope>NUCLEOTIDE SEQUENCE [LARGE SCALE GENOMIC DNA]</scope>
    <source>
        <strain evidence="1 2">DSM 1084</strain>
    </source>
</reference>
<organism evidence="1 2">
    <name type="scientific">Hydrogenophaga pseudoflava</name>
    <name type="common">Pseudomonas carboxydoflava</name>
    <dbReference type="NCBI Taxonomy" id="47421"/>
    <lineage>
        <taxon>Bacteria</taxon>
        <taxon>Pseudomonadati</taxon>
        <taxon>Pseudomonadota</taxon>
        <taxon>Betaproteobacteria</taxon>
        <taxon>Burkholderiales</taxon>
        <taxon>Comamonadaceae</taxon>
        <taxon>Hydrogenophaga</taxon>
    </lineage>
</organism>
<gene>
    <name evidence="1" type="ORF">HPF_13250</name>
</gene>
<dbReference type="Proteomes" id="UP000293912">
    <property type="component" value="Chromosome"/>
</dbReference>
<dbReference type="KEGG" id="hpse:HPF_13250"/>
<evidence type="ECO:0000313" key="2">
    <source>
        <dbReference type="Proteomes" id="UP000293912"/>
    </source>
</evidence>
<accession>A0A4P6WXC4</accession>
<name>A0A4P6WXC4_HYDPS</name>
<evidence type="ECO:0000313" key="1">
    <source>
        <dbReference type="EMBL" id="QBM28662.1"/>
    </source>
</evidence>
<dbReference type="EMBL" id="CP037867">
    <property type="protein sequence ID" value="QBM28662.1"/>
    <property type="molecule type" value="Genomic_DNA"/>
</dbReference>
<protein>
    <submittedName>
        <fullName evidence="1">Uncharacterized protein</fullName>
    </submittedName>
</protein>
<proteinExistence type="predicted"/>
<keyword evidence="2" id="KW-1185">Reference proteome</keyword>